<evidence type="ECO:0000313" key="3">
    <source>
        <dbReference type="Proteomes" id="UP000010290"/>
    </source>
</evidence>
<dbReference type="InterPro" id="IPR059196">
    <property type="entry name" value="VscT2-like"/>
</dbReference>
<organism evidence="2 3">
    <name type="scientific">Providencia sneebia DSM 19967</name>
    <dbReference type="NCBI Taxonomy" id="1141660"/>
    <lineage>
        <taxon>Bacteria</taxon>
        <taxon>Pseudomonadati</taxon>
        <taxon>Pseudomonadota</taxon>
        <taxon>Gammaproteobacteria</taxon>
        <taxon>Enterobacterales</taxon>
        <taxon>Morganellaceae</taxon>
        <taxon>Providencia</taxon>
    </lineage>
</organism>
<evidence type="ECO:0000313" key="2">
    <source>
        <dbReference type="EMBL" id="EKT60096.1"/>
    </source>
</evidence>
<feature type="transmembrane region" description="Helical" evidence="1">
    <location>
        <begin position="34"/>
        <end position="50"/>
    </location>
</feature>
<dbReference type="AlphaFoldDB" id="K8WJF4"/>
<name>K8WJF4_9GAMM</name>
<evidence type="ECO:0000256" key="1">
    <source>
        <dbReference type="SAM" id="Phobius"/>
    </source>
</evidence>
<feature type="transmembrane region" description="Helical" evidence="1">
    <location>
        <begin position="56"/>
        <end position="75"/>
    </location>
</feature>
<keyword evidence="3" id="KW-1185">Reference proteome</keyword>
<feature type="transmembrane region" description="Helical" evidence="1">
    <location>
        <begin position="169"/>
        <end position="187"/>
    </location>
</feature>
<dbReference type="HOGENOM" id="CLU_1219042_0_0_6"/>
<evidence type="ECO:0008006" key="4">
    <source>
        <dbReference type="Google" id="ProtNLM"/>
    </source>
</evidence>
<reference evidence="2 3" key="1">
    <citation type="journal article" date="2012" name="BMC Genomics">
        <title>Comparative genomics of bacteria in the genus Providencia isolated from wild Drosophila melanogaster.</title>
        <authorList>
            <person name="Galac M.R."/>
            <person name="Lazzaro B.P."/>
        </authorList>
    </citation>
    <scope>NUCLEOTIDE SEQUENCE [LARGE SCALE GENOMIC DNA]</scope>
    <source>
        <strain evidence="2 3">DSM 19967</strain>
    </source>
</reference>
<gene>
    <name evidence="2" type="ORF">OO7_04694</name>
</gene>
<keyword evidence="1" id="KW-0472">Membrane</keyword>
<feature type="transmembrane region" description="Helical" evidence="1">
    <location>
        <begin position="6"/>
        <end position="22"/>
    </location>
</feature>
<proteinExistence type="predicted"/>
<feature type="transmembrane region" description="Helical" evidence="1">
    <location>
        <begin position="193"/>
        <end position="214"/>
    </location>
</feature>
<dbReference type="OrthoDB" id="6454529at2"/>
<keyword evidence="1" id="KW-0812">Transmembrane</keyword>
<dbReference type="EMBL" id="AKKN01000005">
    <property type="protein sequence ID" value="EKT60096.1"/>
    <property type="molecule type" value="Genomic_DNA"/>
</dbReference>
<dbReference type="PATRIC" id="fig|1141660.3.peg.951"/>
<keyword evidence="1" id="KW-1133">Transmembrane helix</keyword>
<dbReference type="Proteomes" id="UP000010290">
    <property type="component" value="Chromosome"/>
</dbReference>
<dbReference type="RefSeq" id="WP_008914803.1">
    <property type="nucleotide sequence ID" value="NZ_CM001773.1"/>
</dbReference>
<comment type="caution">
    <text evidence="2">The sequence shown here is derived from an EMBL/GenBank/DDBJ whole genome shotgun (WGS) entry which is preliminary data.</text>
</comment>
<protein>
    <recommendedName>
        <fullName evidence="4">Type III secretion system apparatus protein VscT2</fullName>
    </recommendedName>
</protein>
<accession>K8WJF4</accession>
<sequence>MEAILYPNWIIFAAFFLFFKIYNPTRLFLDKTSITSISIFLAILFEYQGHQPNSEIVWIVSVIGYACLVSVPYWVGSMLGSILQQLLLLNEQSVQDKRFTEESEALARISGLFFIMYALEDGTLFLPLIKLINGELIVGVESINASYFKQLYFIISEYMKMAALVSSKYIIAIIAISICVAMVDLFFKKASLSSFVSSSLKAILLMILLNTWFFSDQFYLFQKMTEGVLLWK</sequence>
<dbReference type="CDD" id="cd21871">
    <property type="entry name" value="VscT2"/>
    <property type="match status" value="1"/>
</dbReference>